<keyword evidence="3" id="KW-0808">Transferase</keyword>
<dbReference type="GO" id="GO:0000428">
    <property type="term" value="C:DNA-directed RNA polymerase complex"/>
    <property type="evidence" value="ECO:0007669"/>
    <property type="project" value="UniProtKB-KW"/>
</dbReference>
<dbReference type="OrthoDB" id="9814402at2"/>
<keyword evidence="8" id="KW-0804">Transcription</keyword>
<evidence type="ECO:0000313" key="11">
    <source>
        <dbReference type="EMBL" id="VVM08317.1"/>
    </source>
</evidence>
<dbReference type="AlphaFoldDB" id="A0A5E6MR74"/>
<sequence>MPSLGLFQSVRLNQSLSPQMQQSLALLQAPSIELRSVIAQELLANPVLEEEIESTSREEERESSLEALAETEESWRDYLGPMEAKVGIPDDADEKRQYFFDSQVVPETLPDFLTRQLRATTGDPEILRVGAEIIGNLDGRGYLRVDLEDLSSLAELSLERVEEALRLVQGLDPAGVAARNLQECLLIQLRRQGKGSEVEAKIVESHLELLARKKFSEIAKLLRVPLPRVAAAARLIRTLQPNPGGSFRRTEREAIVEVDLRVEKIDGKWTVLTNEAAIPRLRISGAYKELLHAGGQDPGLRNYLKEKIRSGRFLLKCLRLRQQTLSEVAAAIVDCQTEFFDHGLSRLRPLTMGEIARRIGIHETTVSRAIANKYVETPHGIFELKYFFRPGYQTAKGDLLSNQTVKAAIEEMVRKEDPGSPLSDQDIVDALRQKGITLARRTVAKYRAALKILPSHLRRSAA</sequence>
<comment type="caution">
    <text evidence="11">The sequence shown here is derived from an EMBL/GenBank/DDBJ whole genome shotgun (WGS) entry which is preliminary data.</text>
</comment>
<dbReference type="GO" id="GO:0003677">
    <property type="term" value="F:DNA binding"/>
    <property type="evidence" value="ECO:0007669"/>
    <property type="project" value="UniProtKB-KW"/>
</dbReference>
<dbReference type="PIRSF" id="PIRSF000774">
    <property type="entry name" value="RpoN"/>
    <property type="match status" value="1"/>
</dbReference>
<evidence type="ECO:0000256" key="1">
    <source>
        <dbReference type="ARBA" id="ARBA00008798"/>
    </source>
</evidence>
<evidence type="ECO:0000256" key="2">
    <source>
        <dbReference type="ARBA" id="ARBA00022478"/>
    </source>
</evidence>
<dbReference type="GO" id="GO:0006352">
    <property type="term" value="P:DNA-templated transcription initiation"/>
    <property type="evidence" value="ECO:0007669"/>
    <property type="project" value="InterPro"/>
</dbReference>
<evidence type="ECO:0000256" key="5">
    <source>
        <dbReference type="ARBA" id="ARBA00023015"/>
    </source>
</evidence>
<dbReference type="GO" id="GO:0001216">
    <property type="term" value="F:DNA-binding transcription activator activity"/>
    <property type="evidence" value="ECO:0007669"/>
    <property type="project" value="InterPro"/>
</dbReference>
<feature type="domain" description="RNA polymerase sigma factor 54 DNA-binding" evidence="9">
    <location>
        <begin position="302"/>
        <end position="459"/>
    </location>
</feature>
<dbReference type="PANTHER" id="PTHR32248">
    <property type="entry name" value="RNA POLYMERASE SIGMA-54 FACTOR"/>
    <property type="match status" value="1"/>
</dbReference>
<dbReference type="GO" id="GO:0016779">
    <property type="term" value="F:nucleotidyltransferase activity"/>
    <property type="evidence" value="ECO:0007669"/>
    <property type="project" value="UniProtKB-KW"/>
</dbReference>
<dbReference type="PRINTS" id="PR00045">
    <property type="entry name" value="SIGMA54FCT"/>
</dbReference>
<evidence type="ECO:0000259" key="10">
    <source>
        <dbReference type="Pfam" id="PF04963"/>
    </source>
</evidence>
<dbReference type="PROSITE" id="PS50044">
    <property type="entry name" value="SIGMA54_3"/>
    <property type="match status" value="1"/>
</dbReference>
<proteinExistence type="inferred from homology"/>
<dbReference type="Gene3D" id="1.10.10.60">
    <property type="entry name" value="Homeodomain-like"/>
    <property type="match status" value="1"/>
</dbReference>
<dbReference type="InterPro" id="IPR007634">
    <property type="entry name" value="RNA_pol_sigma_54_DNA-bd"/>
</dbReference>
<feature type="domain" description="RNA polymerase sigma factor 54 core-binding" evidence="10">
    <location>
        <begin position="106"/>
        <end position="287"/>
    </location>
</feature>
<dbReference type="NCBIfam" id="TIGR02395">
    <property type="entry name" value="rpoN_sigma"/>
    <property type="match status" value="1"/>
</dbReference>
<dbReference type="Gene3D" id="1.10.10.1330">
    <property type="entry name" value="RNA polymerase sigma-54 factor, core-binding domain"/>
    <property type="match status" value="1"/>
</dbReference>
<comment type="similarity">
    <text evidence="1">Belongs to the sigma-54 factor family.</text>
</comment>
<dbReference type="Pfam" id="PF04963">
    <property type="entry name" value="Sigma54_CBD"/>
    <property type="match status" value="1"/>
</dbReference>
<evidence type="ECO:0000256" key="6">
    <source>
        <dbReference type="ARBA" id="ARBA00023082"/>
    </source>
</evidence>
<dbReference type="Proteomes" id="UP000381693">
    <property type="component" value="Unassembled WGS sequence"/>
</dbReference>
<protein>
    <submittedName>
        <fullName evidence="11">RNA polymerase sigma-54 factor</fullName>
    </submittedName>
</protein>
<dbReference type="InterPro" id="IPR000394">
    <property type="entry name" value="RNA_pol_sigma_54"/>
</dbReference>
<keyword evidence="7" id="KW-0238">DNA-binding</keyword>
<evidence type="ECO:0000256" key="3">
    <source>
        <dbReference type="ARBA" id="ARBA00022679"/>
    </source>
</evidence>
<evidence type="ECO:0000256" key="4">
    <source>
        <dbReference type="ARBA" id="ARBA00022695"/>
    </source>
</evidence>
<keyword evidence="2" id="KW-0240">DNA-directed RNA polymerase</keyword>
<dbReference type="PROSITE" id="PS00718">
    <property type="entry name" value="SIGMA54_2"/>
    <property type="match status" value="1"/>
</dbReference>
<evidence type="ECO:0000313" key="12">
    <source>
        <dbReference type="Proteomes" id="UP000381693"/>
    </source>
</evidence>
<keyword evidence="4" id="KW-0548">Nucleotidyltransferase</keyword>
<dbReference type="InterPro" id="IPR038709">
    <property type="entry name" value="RpoN_core-bd_sf"/>
</dbReference>
<dbReference type="Pfam" id="PF04552">
    <property type="entry name" value="Sigma54_DBD"/>
    <property type="match status" value="1"/>
</dbReference>
<dbReference type="RefSeq" id="WP_142525940.1">
    <property type="nucleotide sequence ID" value="NZ_CABFUZ020000246.1"/>
</dbReference>
<evidence type="ECO:0000256" key="8">
    <source>
        <dbReference type="ARBA" id="ARBA00023163"/>
    </source>
</evidence>
<keyword evidence="6" id="KW-0731">Sigma factor</keyword>
<evidence type="ECO:0000259" key="9">
    <source>
        <dbReference type="Pfam" id="PF04552"/>
    </source>
</evidence>
<reference evidence="11" key="1">
    <citation type="submission" date="2019-09" db="EMBL/GenBank/DDBJ databases">
        <authorList>
            <person name="Cremers G."/>
        </authorList>
    </citation>
    <scope>NUCLEOTIDE SEQUENCE [LARGE SCALE GENOMIC DNA]</scope>
    <source>
        <strain evidence="11">3B</strain>
    </source>
</reference>
<gene>
    <name evidence="11" type="primary">rpoN</name>
    <name evidence="11" type="ORF">MAMC_02052</name>
</gene>
<dbReference type="GO" id="GO:0016987">
    <property type="term" value="F:sigma factor activity"/>
    <property type="evidence" value="ECO:0007669"/>
    <property type="project" value="UniProtKB-KW"/>
</dbReference>
<dbReference type="PANTHER" id="PTHR32248:SF4">
    <property type="entry name" value="RNA POLYMERASE SIGMA-54 FACTOR"/>
    <property type="match status" value="1"/>
</dbReference>
<evidence type="ECO:0000256" key="7">
    <source>
        <dbReference type="ARBA" id="ARBA00023125"/>
    </source>
</evidence>
<accession>A0A5E6MR74</accession>
<dbReference type="EMBL" id="CABFUZ020000246">
    <property type="protein sequence ID" value="VVM08317.1"/>
    <property type="molecule type" value="Genomic_DNA"/>
</dbReference>
<keyword evidence="5" id="KW-0805">Transcription regulation</keyword>
<organism evidence="11 12">
    <name type="scientific">Methylacidimicrobium cyclopophantes</name>
    <dbReference type="NCBI Taxonomy" id="1041766"/>
    <lineage>
        <taxon>Bacteria</taxon>
        <taxon>Pseudomonadati</taxon>
        <taxon>Verrucomicrobiota</taxon>
        <taxon>Methylacidimicrobium</taxon>
    </lineage>
</organism>
<dbReference type="InterPro" id="IPR007046">
    <property type="entry name" value="RNA_pol_sigma_54_core-bd"/>
</dbReference>
<keyword evidence="12" id="KW-1185">Reference proteome</keyword>
<name>A0A5E6MR74_9BACT</name>
<dbReference type="Pfam" id="PF00309">
    <property type="entry name" value="Sigma54_AID"/>
    <property type="match status" value="1"/>
</dbReference>